<dbReference type="InterPro" id="IPR011989">
    <property type="entry name" value="ARM-like"/>
</dbReference>
<evidence type="ECO:0000256" key="5">
    <source>
        <dbReference type="SAM" id="Phobius"/>
    </source>
</evidence>
<feature type="repeat" description="ARM" evidence="4">
    <location>
        <begin position="16"/>
        <end position="59"/>
    </location>
</feature>
<dbReference type="GO" id="GO:0015031">
    <property type="term" value="P:protein transport"/>
    <property type="evidence" value="ECO:0007669"/>
    <property type="project" value="UniProtKB-KW"/>
</dbReference>
<keyword evidence="5" id="KW-0812">Transmembrane</keyword>
<dbReference type="InterPro" id="IPR016024">
    <property type="entry name" value="ARM-type_fold"/>
</dbReference>
<dbReference type="SUPFAM" id="SSF48371">
    <property type="entry name" value="ARM repeat"/>
    <property type="match status" value="1"/>
</dbReference>
<dbReference type="Pfam" id="PF00514">
    <property type="entry name" value="Arm"/>
    <property type="match status" value="2"/>
</dbReference>
<evidence type="ECO:0000256" key="2">
    <source>
        <dbReference type="ARBA" id="ARBA00022448"/>
    </source>
</evidence>
<name>A0AAD4XZC8_9MAGN</name>
<organism evidence="6 7">
    <name type="scientific">Papaver atlanticum</name>
    <dbReference type="NCBI Taxonomy" id="357466"/>
    <lineage>
        <taxon>Eukaryota</taxon>
        <taxon>Viridiplantae</taxon>
        <taxon>Streptophyta</taxon>
        <taxon>Embryophyta</taxon>
        <taxon>Tracheophyta</taxon>
        <taxon>Spermatophyta</taxon>
        <taxon>Magnoliopsida</taxon>
        <taxon>Ranunculales</taxon>
        <taxon>Papaveraceae</taxon>
        <taxon>Papaveroideae</taxon>
        <taxon>Papaver</taxon>
    </lineage>
</organism>
<evidence type="ECO:0000313" key="7">
    <source>
        <dbReference type="Proteomes" id="UP001202328"/>
    </source>
</evidence>
<dbReference type="Proteomes" id="UP001202328">
    <property type="component" value="Unassembled WGS sequence"/>
</dbReference>
<accession>A0AAD4XZC8</accession>
<dbReference type="AlphaFoldDB" id="A0AAD4XZC8"/>
<reference evidence="6" key="1">
    <citation type="submission" date="2022-04" db="EMBL/GenBank/DDBJ databases">
        <title>A functionally conserved STORR gene fusion in Papaver species that diverged 16.8 million years ago.</title>
        <authorList>
            <person name="Catania T."/>
        </authorList>
    </citation>
    <scope>NUCLEOTIDE SEQUENCE</scope>
    <source>
        <strain evidence="6">S-188037</strain>
    </source>
</reference>
<evidence type="ECO:0000256" key="3">
    <source>
        <dbReference type="ARBA" id="ARBA00022927"/>
    </source>
</evidence>
<dbReference type="EMBL" id="JAJJMB010000948">
    <property type="protein sequence ID" value="KAI3960277.1"/>
    <property type="molecule type" value="Genomic_DNA"/>
</dbReference>
<evidence type="ECO:0000256" key="4">
    <source>
        <dbReference type="PROSITE-ProRule" id="PRU00259"/>
    </source>
</evidence>
<dbReference type="InterPro" id="IPR000225">
    <property type="entry name" value="Armadillo"/>
</dbReference>
<dbReference type="Gene3D" id="1.25.10.10">
    <property type="entry name" value="Leucine-rich Repeat Variant"/>
    <property type="match status" value="2"/>
</dbReference>
<dbReference type="PANTHER" id="PTHR23316">
    <property type="entry name" value="IMPORTIN ALPHA"/>
    <property type="match status" value="1"/>
</dbReference>
<keyword evidence="3" id="KW-0653">Protein transport</keyword>
<dbReference type="PROSITE" id="PS50176">
    <property type="entry name" value="ARM_REPEAT"/>
    <property type="match status" value="1"/>
</dbReference>
<dbReference type="SMART" id="SM00185">
    <property type="entry name" value="ARM"/>
    <property type="match status" value="4"/>
</dbReference>
<protein>
    <submittedName>
        <fullName evidence="6">Uncharacterized protein</fullName>
    </submittedName>
</protein>
<comment type="caution">
    <text evidence="6">The sequence shown here is derived from an EMBL/GenBank/DDBJ whole genome shotgun (WGS) entry which is preliminary data.</text>
</comment>
<feature type="transmembrane region" description="Helical" evidence="5">
    <location>
        <begin position="59"/>
        <end position="76"/>
    </location>
</feature>
<keyword evidence="5" id="KW-1133">Transmembrane helix</keyword>
<keyword evidence="2" id="KW-0813">Transport</keyword>
<proteinExistence type="inferred from homology"/>
<keyword evidence="7" id="KW-1185">Reference proteome</keyword>
<gene>
    <name evidence="6" type="ORF">MKW98_017001</name>
</gene>
<comment type="similarity">
    <text evidence="1">Belongs to the importin alpha family.</text>
</comment>
<sequence>MILPTSRIAGFVIQLGVVPRFVQFLQREDFPQLQFDVALALMNIAFGTSEITKVVIQQGAIPIFVALLILAVWALGNVAGDSPKCRDLVLGHGALIPLLNQSNEHAKLSMLRNSTWTLSNFCRGKPQPSFEQTKPALHALKPVIEVGACHRLVELLFRPSPTVLIPALCTVGNIVTGDDRQTQLIFDVYPASLQSATNSFSTDIIRLDPESCHLFLGGEATSYFREIIFLETHPNS</sequence>
<keyword evidence="5" id="KW-0472">Membrane</keyword>
<evidence type="ECO:0000313" key="6">
    <source>
        <dbReference type="EMBL" id="KAI3960277.1"/>
    </source>
</evidence>
<evidence type="ECO:0000256" key="1">
    <source>
        <dbReference type="ARBA" id="ARBA00010394"/>
    </source>
</evidence>